<dbReference type="InterPro" id="IPR006626">
    <property type="entry name" value="PbH1"/>
</dbReference>
<feature type="compositionally biased region" description="Polar residues" evidence="1">
    <location>
        <begin position="615"/>
        <end position="641"/>
    </location>
</feature>
<keyword evidence="2" id="KW-1133">Transmembrane helix</keyword>
<gene>
    <name evidence="3" type="ORF">YLM1_0641</name>
</gene>
<evidence type="ECO:0000256" key="2">
    <source>
        <dbReference type="SAM" id="Phobius"/>
    </source>
</evidence>
<organism evidence="3 4">
    <name type="scientific">Methanobrevibacter olleyae</name>
    <dbReference type="NCBI Taxonomy" id="294671"/>
    <lineage>
        <taxon>Archaea</taxon>
        <taxon>Methanobacteriati</taxon>
        <taxon>Methanobacteriota</taxon>
        <taxon>Methanomada group</taxon>
        <taxon>Methanobacteria</taxon>
        <taxon>Methanobacteriales</taxon>
        <taxon>Methanobacteriaceae</taxon>
        <taxon>Methanobrevibacter</taxon>
    </lineage>
</organism>
<dbReference type="RefSeq" id="WP_145884752.1">
    <property type="nucleotide sequence ID" value="NZ_CP014265.1"/>
</dbReference>
<dbReference type="PATRIC" id="fig|294671.3.peg.667"/>
<evidence type="ECO:0000256" key="1">
    <source>
        <dbReference type="SAM" id="MobiDB-lite"/>
    </source>
</evidence>
<name>A0A126QZD6_METOL</name>
<sequence length="742" mass="79881">MQKINKYILLSSLVLTILLFSFSSVSAVDISDDNISSSFGGDVSVDRFTSSSDLSEDTAEDNCVLCSDYSSSKYDNCAVEDDVESKDSLKESDLKTVSKDSLKGSGNDLSAGCTGLKGSNNDSVYYVDSNNFTSYFIDGVLKEEFEGSILVFNGEFIDKGIIDIKSPNVKLIGNNSLLTNTVFCLESNNIMLTGLNFLLNQEFANNDYAGILVLGNNCIIFNCSMNYSVPEATNGFCVYSEGSSGNKIQNLTLANNTFNFLANNLKGGWDYGIFIDQTDNAIIYGNNLNTSLPLRSVNWAADIYGGVSMDAVASFVAQGCDNLILSNNKISSYVNGGGTNYPTLDTIIIYACNNAVIEKNSIYSEDFDSKDGKDNYLQGIDLYFANDVTILNNQIHIRTTGGRTGMGTAYPIQVNGPSYNVKIAYNNISSANFGPNIGIYSQNYYGATKIDIISNFINVTGLASTHYWALVAGIEVQDSDDLIWNNTIIVNNIGNYSANNNIYGISYSQNTKGNHSYNIQYNNVTTNGRYAVSLSGTDSLVVNSIIANNVLNTNYNSGNRAVRLGKNINCTIRNNTDGQFKNTLSEDDLPDWLKNHKSIVPNIIVPKYYHDDSNGTGLTENKGNGTAPWNTNGSSGGTNSANDNNKSSGVSSNGSNPSSNSVIGSDRDTAPGVGGTSSPSISASSPSDGGSSATDPDAYEIDERNDLVSKSINYLQLAGISVLALLLLFVGYNRQKGKDEEE</sequence>
<dbReference type="InterPro" id="IPR011050">
    <property type="entry name" value="Pectin_lyase_fold/virulence"/>
</dbReference>
<evidence type="ECO:0000313" key="4">
    <source>
        <dbReference type="Proteomes" id="UP000066376"/>
    </source>
</evidence>
<dbReference type="KEGG" id="mol:YLM1_0641"/>
<feature type="region of interest" description="Disordered" evidence="1">
    <location>
        <begin position="615"/>
        <end position="698"/>
    </location>
</feature>
<keyword evidence="2" id="KW-0472">Membrane</keyword>
<dbReference type="AlphaFoldDB" id="A0A126QZD6"/>
<dbReference type="EMBL" id="CP014265">
    <property type="protein sequence ID" value="AMK15198.1"/>
    <property type="molecule type" value="Genomic_DNA"/>
</dbReference>
<feature type="transmembrane region" description="Helical" evidence="2">
    <location>
        <begin position="714"/>
        <end position="732"/>
    </location>
</feature>
<dbReference type="GeneID" id="28488937"/>
<keyword evidence="2" id="KW-0812">Transmembrane</keyword>
<dbReference type="Proteomes" id="UP000066376">
    <property type="component" value="Chromosome"/>
</dbReference>
<keyword evidence="4" id="KW-1185">Reference proteome</keyword>
<reference evidence="4" key="2">
    <citation type="submission" date="2016-02" db="EMBL/GenBank/DDBJ databases">
        <title>The draft genome sequence of the rumen methanogen Methanobrevibacter olleyae YLM1.</title>
        <authorList>
            <consortium name="New Zealand Agricultural Greenhouse Gas Research Centre/Pastoral Greenhouse Gas Research Consortium"/>
            <person name="Kelly W.J."/>
            <person name="Li D."/>
            <person name="Lambie S.C."/>
            <person name="Attwood G.T."/>
            <person name="Altermann E."/>
            <person name="Leahy S.C."/>
        </authorList>
    </citation>
    <scope>NUCLEOTIDE SEQUENCE [LARGE SCALE GENOMIC DNA]</scope>
    <source>
        <strain evidence="4">YLM1</strain>
    </source>
</reference>
<proteinExistence type="predicted"/>
<dbReference type="SMART" id="SM00710">
    <property type="entry name" value="PbH1"/>
    <property type="match status" value="6"/>
</dbReference>
<feature type="compositionally biased region" description="Low complexity" evidence="1">
    <location>
        <begin position="676"/>
        <end position="696"/>
    </location>
</feature>
<reference evidence="3 4" key="1">
    <citation type="journal article" date="2016" name="Genome Announc.">
        <title>Draft Genome Sequence of the Rumen Methanogen Methanobrevibacter olleyae YLM1.</title>
        <authorList>
            <person name="Kelly W.J."/>
            <person name="Li D."/>
            <person name="Lambie S.C."/>
            <person name="Cox F."/>
            <person name="Attwood G.T."/>
            <person name="Altermann E."/>
            <person name="Leahy S.C."/>
        </authorList>
    </citation>
    <scope>NUCLEOTIDE SEQUENCE [LARGE SCALE GENOMIC DNA]</scope>
    <source>
        <strain evidence="3 4">YLM1</strain>
    </source>
</reference>
<evidence type="ECO:0000313" key="3">
    <source>
        <dbReference type="EMBL" id="AMK15198.1"/>
    </source>
</evidence>
<accession>A0A126QZD6</accession>
<dbReference type="SUPFAM" id="SSF51126">
    <property type="entry name" value="Pectin lyase-like"/>
    <property type="match status" value="1"/>
</dbReference>
<protein>
    <submittedName>
        <fullName evidence="3">Adhesin-like protein</fullName>
    </submittedName>
</protein>
<feature type="compositionally biased region" description="Low complexity" evidence="1">
    <location>
        <begin position="642"/>
        <end position="664"/>
    </location>
</feature>